<dbReference type="EMBL" id="CP023525">
    <property type="protein sequence ID" value="ATF92807.1"/>
    <property type="molecule type" value="Genomic_DNA"/>
</dbReference>
<reference evidence="2 5" key="2">
    <citation type="submission" date="2018-06" db="EMBL/GenBank/DDBJ databases">
        <authorList>
            <consortium name="Pathogen Informatics"/>
            <person name="Doyle S."/>
        </authorList>
    </citation>
    <scope>NUCLEOTIDE SEQUENCE [LARGE SCALE GENOMIC DNA]</scope>
    <source>
        <strain evidence="2 5">NCTC12120</strain>
    </source>
</reference>
<proteinExistence type="predicted"/>
<dbReference type="AlphaFoldDB" id="A0A291DYD1"/>
<organism evidence="1 4">
    <name type="scientific">Cedecea neteri</name>
    <dbReference type="NCBI Taxonomy" id="158822"/>
    <lineage>
        <taxon>Bacteria</taxon>
        <taxon>Pseudomonadati</taxon>
        <taxon>Pseudomonadota</taxon>
        <taxon>Gammaproteobacteria</taxon>
        <taxon>Enterobacterales</taxon>
        <taxon>Enterobacteriaceae</taxon>
        <taxon>Cedecea</taxon>
    </lineage>
</organism>
<gene>
    <name evidence="1" type="ORF">CO704_12220</name>
    <name evidence="2" type="ORF">NCTC12120_05755</name>
    <name evidence="3" type="ORF">NCTC12120_06564</name>
</gene>
<accession>A0A291DYD1</accession>
<name>A0A291DYD1_9ENTR</name>
<dbReference type="EMBL" id="UAVU01000009">
    <property type="protein sequence ID" value="SQC92558.1"/>
    <property type="molecule type" value="Genomic_DNA"/>
</dbReference>
<dbReference type="RefSeq" id="WP_061279179.1">
    <property type="nucleotide sequence ID" value="NZ_CP023525.1"/>
</dbReference>
<evidence type="ECO:0000313" key="2">
    <source>
        <dbReference type="EMBL" id="SQC92558.1"/>
    </source>
</evidence>
<dbReference type="Proteomes" id="UP000251197">
    <property type="component" value="Unassembled WGS sequence"/>
</dbReference>
<evidence type="ECO:0000313" key="5">
    <source>
        <dbReference type="Proteomes" id="UP000251197"/>
    </source>
</evidence>
<evidence type="ECO:0000313" key="3">
    <source>
        <dbReference type="EMBL" id="SQC93450.1"/>
    </source>
</evidence>
<protein>
    <submittedName>
        <fullName evidence="1">Uncharacterized protein</fullName>
    </submittedName>
</protein>
<evidence type="ECO:0000313" key="4">
    <source>
        <dbReference type="Proteomes" id="UP000217979"/>
    </source>
</evidence>
<dbReference type="EMBL" id="UAVU01000010">
    <property type="protein sequence ID" value="SQC93450.1"/>
    <property type="molecule type" value="Genomic_DNA"/>
</dbReference>
<evidence type="ECO:0000313" key="1">
    <source>
        <dbReference type="EMBL" id="ATF92807.1"/>
    </source>
</evidence>
<sequence length="105" mass="11776">MDIAIRREITALRAIGFNSCFFVADDSCSTGSPFIHCYVPGLLCVDVYSWVREVSGVGNDGCDWDAGDMEAAQLIIPFIQTPEGFRKAYRLARLCVQLPRVWRLN</sequence>
<dbReference type="Proteomes" id="UP000217979">
    <property type="component" value="Chromosome"/>
</dbReference>
<reference evidence="1 4" key="1">
    <citation type="submission" date="2017-09" db="EMBL/GenBank/DDBJ databases">
        <title>FDA dAtabase for Regulatory Grade micrObial Sequences (FDA-ARGOS): Supporting development and validation of Infectious Disease Dx tests.</title>
        <authorList>
            <person name="Minogue T."/>
            <person name="Wolcott M."/>
            <person name="Wasieloski L."/>
            <person name="Aguilar W."/>
            <person name="Moore D."/>
            <person name="Tallon L."/>
            <person name="Sadzewicz L."/>
            <person name="Ott S."/>
            <person name="Zhao X."/>
            <person name="Nagaraj S."/>
            <person name="Vavikolanu K."/>
            <person name="Aluvathingal J."/>
            <person name="Nadendla S."/>
            <person name="Sichtig H."/>
        </authorList>
    </citation>
    <scope>NUCLEOTIDE SEQUENCE [LARGE SCALE GENOMIC DNA]</scope>
    <source>
        <strain evidence="1 4">FDAARGOS_392</strain>
    </source>
</reference>